<evidence type="ECO:0000256" key="7">
    <source>
        <dbReference type="ARBA" id="ARBA00022989"/>
    </source>
</evidence>
<evidence type="ECO:0000256" key="8">
    <source>
        <dbReference type="ARBA" id="ARBA00023136"/>
    </source>
</evidence>
<evidence type="ECO:0000256" key="2">
    <source>
        <dbReference type="ARBA" id="ARBA00022448"/>
    </source>
</evidence>
<evidence type="ECO:0000256" key="1">
    <source>
        <dbReference type="ARBA" id="ARBA00004651"/>
    </source>
</evidence>
<dbReference type="InterPro" id="IPR005898">
    <property type="entry name" value="Cyc_pep_transpt_SyrD/YojI"/>
</dbReference>
<protein>
    <submittedName>
        <fullName evidence="12">Cyclic peptide export ABC transporter</fullName>
    </submittedName>
</protein>
<comment type="subcellular location">
    <subcellularLocation>
        <location evidence="1">Cell membrane</location>
        <topology evidence="1">Multi-pass membrane protein</topology>
    </subcellularLocation>
</comment>
<dbReference type="PROSITE" id="PS50929">
    <property type="entry name" value="ABC_TM1F"/>
    <property type="match status" value="1"/>
</dbReference>
<dbReference type="InterPro" id="IPR027417">
    <property type="entry name" value="P-loop_NTPase"/>
</dbReference>
<evidence type="ECO:0000256" key="6">
    <source>
        <dbReference type="ARBA" id="ARBA00022840"/>
    </source>
</evidence>
<dbReference type="Pfam" id="PF00664">
    <property type="entry name" value="ABC_membrane"/>
    <property type="match status" value="1"/>
</dbReference>
<organism evidence="12 13">
    <name type="scientific">Pelomonas caseinilytica</name>
    <dbReference type="NCBI Taxonomy" id="2906763"/>
    <lineage>
        <taxon>Bacteria</taxon>
        <taxon>Pseudomonadati</taxon>
        <taxon>Pseudomonadota</taxon>
        <taxon>Betaproteobacteria</taxon>
        <taxon>Burkholderiales</taxon>
        <taxon>Sphaerotilaceae</taxon>
        <taxon>Roseateles</taxon>
    </lineage>
</organism>
<keyword evidence="7 9" id="KW-1133">Transmembrane helix</keyword>
<keyword evidence="6" id="KW-0067">ATP-binding</keyword>
<feature type="transmembrane region" description="Helical" evidence="9">
    <location>
        <begin position="159"/>
        <end position="180"/>
    </location>
</feature>
<keyword evidence="8 9" id="KW-0472">Membrane</keyword>
<dbReference type="Proteomes" id="UP001201463">
    <property type="component" value="Unassembled WGS sequence"/>
</dbReference>
<dbReference type="PANTHER" id="PTHR24221">
    <property type="entry name" value="ATP-BINDING CASSETTE SUB-FAMILY B"/>
    <property type="match status" value="1"/>
</dbReference>
<evidence type="ECO:0000259" key="11">
    <source>
        <dbReference type="PROSITE" id="PS50929"/>
    </source>
</evidence>
<dbReference type="EMBL" id="JAJTWT010000007">
    <property type="protein sequence ID" value="MCE4538922.1"/>
    <property type="molecule type" value="Genomic_DNA"/>
</dbReference>
<reference evidence="12 13" key="1">
    <citation type="submission" date="2021-12" db="EMBL/GenBank/DDBJ databases">
        <title>Genome seq of p7.</title>
        <authorList>
            <person name="Seo T."/>
        </authorList>
    </citation>
    <scope>NUCLEOTIDE SEQUENCE [LARGE SCALE GENOMIC DNA]</scope>
    <source>
        <strain evidence="12 13">P7</strain>
    </source>
</reference>
<evidence type="ECO:0000259" key="10">
    <source>
        <dbReference type="PROSITE" id="PS50893"/>
    </source>
</evidence>
<dbReference type="SMART" id="SM00382">
    <property type="entry name" value="AAA"/>
    <property type="match status" value="1"/>
</dbReference>
<dbReference type="InterPro" id="IPR003439">
    <property type="entry name" value="ABC_transporter-like_ATP-bd"/>
</dbReference>
<evidence type="ECO:0000256" key="5">
    <source>
        <dbReference type="ARBA" id="ARBA00022741"/>
    </source>
</evidence>
<dbReference type="PANTHER" id="PTHR24221:SF654">
    <property type="entry name" value="ATP-BINDING CASSETTE SUB-FAMILY B MEMBER 6"/>
    <property type="match status" value="1"/>
</dbReference>
<keyword evidence="3" id="KW-1003">Cell membrane</keyword>
<accession>A0ABS8XDD0</accession>
<feature type="transmembrane region" description="Helical" evidence="9">
    <location>
        <begin position="300"/>
        <end position="318"/>
    </location>
</feature>
<evidence type="ECO:0000256" key="4">
    <source>
        <dbReference type="ARBA" id="ARBA00022692"/>
    </source>
</evidence>
<evidence type="ECO:0000313" key="12">
    <source>
        <dbReference type="EMBL" id="MCE4538922.1"/>
    </source>
</evidence>
<dbReference type="InterPro" id="IPR039421">
    <property type="entry name" value="Type_1_exporter"/>
</dbReference>
<dbReference type="InterPro" id="IPR011527">
    <property type="entry name" value="ABC1_TM_dom"/>
</dbReference>
<feature type="transmembrane region" description="Helical" evidence="9">
    <location>
        <begin position="186"/>
        <end position="206"/>
    </location>
</feature>
<dbReference type="InterPro" id="IPR003593">
    <property type="entry name" value="AAA+_ATPase"/>
</dbReference>
<dbReference type="SUPFAM" id="SSF52540">
    <property type="entry name" value="P-loop containing nucleoside triphosphate hydrolases"/>
    <property type="match status" value="1"/>
</dbReference>
<feature type="transmembrane region" description="Helical" evidence="9">
    <location>
        <begin position="276"/>
        <end position="294"/>
    </location>
</feature>
<dbReference type="InterPro" id="IPR015856">
    <property type="entry name" value="ABC_transpr_CbiO/EcfA_su"/>
</dbReference>
<proteinExistence type="predicted"/>
<feature type="transmembrane region" description="Helical" evidence="9">
    <location>
        <begin position="85"/>
        <end position="112"/>
    </location>
</feature>
<comment type="caution">
    <text evidence="12">The sequence shown here is derived from an EMBL/GenBank/DDBJ whole genome shotgun (WGS) entry which is preliminary data.</text>
</comment>
<dbReference type="CDD" id="cd03225">
    <property type="entry name" value="ABC_cobalt_CbiO_domain1"/>
    <property type="match status" value="1"/>
</dbReference>
<gene>
    <name evidence="12" type="ORF">LXT12_16840</name>
</gene>
<dbReference type="SUPFAM" id="SSF90123">
    <property type="entry name" value="ABC transporter transmembrane region"/>
    <property type="match status" value="1"/>
</dbReference>
<feature type="transmembrane region" description="Helical" evidence="9">
    <location>
        <begin position="33"/>
        <end position="55"/>
    </location>
</feature>
<evidence type="ECO:0000256" key="9">
    <source>
        <dbReference type="SAM" id="Phobius"/>
    </source>
</evidence>
<dbReference type="Gene3D" id="1.20.1560.10">
    <property type="entry name" value="ABC transporter type 1, transmembrane domain"/>
    <property type="match status" value="1"/>
</dbReference>
<keyword evidence="4 9" id="KW-0812">Transmembrane</keyword>
<evidence type="ECO:0000313" key="13">
    <source>
        <dbReference type="Proteomes" id="UP001201463"/>
    </source>
</evidence>
<dbReference type="PROSITE" id="PS50893">
    <property type="entry name" value="ABC_TRANSPORTER_2"/>
    <property type="match status" value="1"/>
</dbReference>
<dbReference type="InterPro" id="IPR036640">
    <property type="entry name" value="ABC1_TM_sf"/>
</dbReference>
<keyword evidence="5" id="KW-0547">Nucleotide-binding</keyword>
<dbReference type="RefSeq" id="WP_233393449.1">
    <property type="nucleotide sequence ID" value="NZ_JAJTWT010000007.1"/>
</dbReference>
<dbReference type="NCBIfam" id="TIGR01194">
    <property type="entry name" value="cyc_pep_trnsptr"/>
    <property type="match status" value="1"/>
</dbReference>
<keyword evidence="13" id="KW-1185">Reference proteome</keyword>
<keyword evidence="2" id="KW-0813">Transport</keyword>
<feature type="domain" description="ABC transmembrane type-1" evidence="11">
    <location>
        <begin position="34"/>
        <end position="326"/>
    </location>
</feature>
<name>A0ABS8XDD0_9BURK</name>
<dbReference type="Gene3D" id="3.40.50.300">
    <property type="entry name" value="P-loop containing nucleotide triphosphate hydrolases"/>
    <property type="match status" value="1"/>
</dbReference>
<dbReference type="Pfam" id="PF00005">
    <property type="entry name" value="ABC_tran"/>
    <property type="match status" value="1"/>
</dbReference>
<feature type="domain" description="ABC transporter" evidence="10">
    <location>
        <begin position="359"/>
        <end position="588"/>
    </location>
</feature>
<sequence length="591" mass="65792">MSQRTGSLKTSPKPPTRRVGLMSEFGRFAPNRVFFAMLAGMLSGGLYALAIPLILDAINPPSGGLSYLDGNVGYFLGFKINQGPLAAFFALFCLVILITRAASAILAARISLELSSNLRQRLCKGIVQSSYPRLEEIGQARLMVAVTDDVRRIIGGAEAVPQLMINTVMLISLLGFLWYINAHVFIFVLEAVVFGVLTFHVPMLFATNYFRRARDLYDTLQKGVNGLILGVKELQLDQQKRNEYFDKILSPCERELLKVEKRAISTISAANSYGDLLFFMVIGVIAFIFVNYHQVSATDLTAVVMVLLYITAPIALIINSLPKISMAIVSLRKVKSTLGELPERIDVERPTCHRAWDTINFVGASYRHSGGKTQDGFFVGPLDFTIRKGEITFIVGGNGSGKSTLCKMLSLHYPPSAGDVRFDGKIVDTECIEDYRQNIATVFSDYFLFDRLLGPINDEKLVLARHYLQALAIDHKVQIEGGIFSTTDLSDGQRKRLALVVAFIDDKELYLLDEWAADQDPEFKRVFYMNILPELRARGKAVVVVSHDDRYFHIADQILIMEDGKIVERRYSDGAPVERLMVAVATATVSE</sequence>
<evidence type="ECO:0000256" key="3">
    <source>
        <dbReference type="ARBA" id="ARBA00022475"/>
    </source>
</evidence>